<dbReference type="InterPro" id="IPR051233">
    <property type="entry name" value="Desulfoferrodoxin_SOR"/>
</dbReference>
<proteinExistence type="inferred from homology"/>
<evidence type="ECO:0000256" key="2">
    <source>
        <dbReference type="ARBA" id="ARBA00012679"/>
    </source>
</evidence>
<dbReference type="OrthoDB" id="9814936at2"/>
<dbReference type="InterPro" id="IPR002742">
    <property type="entry name" value="Desulfoferrodoxin_Fe-bd_dom"/>
</dbReference>
<evidence type="ECO:0000256" key="5">
    <source>
        <dbReference type="ARBA" id="ARBA00022723"/>
    </source>
</evidence>
<reference evidence="13 14" key="1">
    <citation type="submission" date="2016-10" db="EMBL/GenBank/DDBJ databases">
        <authorList>
            <person name="de Groot N.N."/>
        </authorList>
    </citation>
    <scope>NUCLEOTIDE SEQUENCE [LARGE SCALE GENOMIC DNA]</scope>
    <source>
        <strain evidence="13 14">DSM 14045</strain>
    </source>
</reference>
<comment type="similarity">
    <text evidence="1">Belongs to the desulfoferrodoxin family.</text>
</comment>
<keyword evidence="7" id="KW-0408">Iron</keyword>
<evidence type="ECO:0000256" key="9">
    <source>
        <dbReference type="ARBA" id="ARBA00031398"/>
    </source>
</evidence>
<dbReference type="STRING" id="1122142.SAMN02910414_01493"/>
<dbReference type="Pfam" id="PF06397">
    <property type="entry name" value="Desulfoferrod_N"/>
    <property type="match status" value="1"/>
</dbReference>
<organism evidence="13 14">
    <name type="scientific">Lachnobacterium bovis DSM 14045</name>
    <dbReference type="NCBI Taxonomy" id="1122142"/>
    <lineage>
        <taxon>Bacteria</taxon>
        <taxon>Bacillati</taxon>
        <taxon>Bacillota</taxon>
        <taxon>Clostridia</taxon>
        <taxon>Lachnospirales</taxon>
        <taxon>Lachnospiraceae</taxon>
        <taxon>Lachnobacterium</taxon>
    </lineage>
</organism>
<dbReference type="GO" id="GO:0050605">
    <property type="term" value="F:superoxide reductase activity"/>
    <property type="evidence" value="ECO:0007669"/>
    <property type="project" value="UniProtKB-EC"/>
</dbReference>
<evidence type="ECO:0000259" key="11">
    <source>
        <dbReference type="Pfam" id="PF01880"/>
    </source>
</evidence>
<protein>
    <recommendedName>
        <fullName evidence="3">Desulfoferrodoxin</fullName>
        <ecNumber evidence="2">1.15.1.2</ecNumber>
    </recommendedName>
    <alternativeName>
        <fullName evidence="9">Superoxide reductase</fullName>
    </alternativeName>
</protein>
<dbReference type="GO" id="GO:0005506">
    <property type="term" value="F:iron ion binding"/>
    <property type="evidence" value="ECO:0007669"/>
    <property type="project" value="InterPro"/>
</dbReference>
<dbReference type="AlphaFoldDB" id="A0A1H3JM13"/>
<dbReference type="PANTHER" id="PTHR36541">
    <property type="entry name" value="SUPEROXIDE REDUCTASE-RELATED"/>
    <property type="match status" value="1"/>
</dbReference>
<comment type="catalytic activity">
    <reaction evidence="10">
        <text>reduced [rubredoxin] + superoxide + 2 H(+) = oxidized [rubredoxin] + H2O2</text>
        <dbReference type="Rhea" id="RHEA:21324"/>
        <dbReference type="Rhea" id="RHEA-COMP:10302"/>
        <dbReference type="Rhea" id="RHEA-COMP:10303"/>
        <dbReference type="ChEBI" id="CHEBI:15378"/>
        <dbReference type="ChEBI" id="CHEBI:16240"/>
        <dbReference type="ChEBI" id="CHEBI:18421"/>
        <dbReference type="ChEBI" id="CHEBI:29033"/>
        <dbReference type="ChEBI" id="CHEBI:29034"/>
        <dbReference type="EC" id="1.15.1.2"/>
    </reaction>
</comment>
<gene>
    <name evidence="13" type="ORF">SAMN02910414_01493</name>
</gene>
<dbReference type="PANTHER" id="PTHR36541:SF1">
    <property type="entry name" value="SUPEROXIDE REDUCTASE-RELATED"/>
    <property type="match status" value="1"/>
</dbReference>
<dbReference type="SUPFAM" id="SSF57802">
    <property type="entry name" value="Rubredoxin-like"/>
    <property type="match status" value="1"/>
</dbReference>
<evidence type="ECO:0000313" key="14">
    <source>
        <dbReference type="Proteomes" id="UP000183918"/>
    </source>
</evidence>
<evidence type="ECO:0000256" key="4">
    <source>
        <dbReference type="ARBA" id="ARBA00022448"/>
    </source>
</evidence>
<dbReference type="RefSeq" id="WP_074717615.1">
    <property type="nucleotide sequence ID" value="NZ_FNPG01000017.1"/>
</dbReference>
<evidence type="ECO:0000313" key="13">
    <source>
        <dbReference type="EMBL" id="SDY40951.1"/>
    </source>
</evidence>
<feature type="domain" description="Desulfoferrodoxin N-terminal" evidence="12">
    <location>
        <begin position="4"/>
        <end position="33"/>
    </location>
</feature>
<dbReference type="EMBL" id="FNPG01000017">
    <property type="protein sequence ID" value="SDY40951.1"/>
    <property type="molecule type" value="Genomic_DNA"/>
</dbReference>
<dbReference type="EC" id="1.15.1.2" evidence="2"/>
<keyword evidence="5" id="KW-0479">Metal-binding</keyword>
<sequence length="125" mass="14149">MIFYKCNLCGNFITFLTDKVAGKPVCCGEEMKEIVANTVDAAKEKHLPVPIFDENKITVKVGDVEHPMLPEHYIQFIILETTNGYQKKNLNPGDKPEAEFIIADGEKVTAIYEYCNLHGLWKTEV</sequence>
<dbReference type="InterPro" id="IPR036073">
    <property type="entry name" value="Desulfoferrodoxin_Fe-bd_dom_sf"/>
</dbReference>
<comment type="function">
    <text evidence="8">Catalyzes the one-electron reduction of superoxide anion radical to hydrogen peroxide at a nonheme ferrous iron center. Plays a fundamental role in case of oxidative stress via its superoxide detoxification activity.</text>
</comment>
<dbReference type="Pfam" id="PF01880">
    <property type="entry name" value="Desulfoferrodox"/>
    <property type="match status" value="1"/>
</dbReference>
<keyword evidence="4" id="KW-0813">Transport</keyword>
<evidence type="ECO:0000256" key="10">
    <source>
        <dbReference type="ARBA" id="ARBA00047448"/>
    </source>
</evidence>
<name>A0A1H3JM13_9FIRM</name>
<evidence type="ECO:0000256" key="1">
    <source>
        <dbReference type="ARBA" id="ARBA00005941"/>
    </source>
</evidence>
<evidence type="ECO:0000256" key="8">
    <source>
        <dbReference type="ARBA" id="ARBA00024690"/>
    </source>
</evidence>
<evidence type="ECO:0000256" key="3">
    <source>
        <dbReference type="ARBA" id="ARBA00014839"/>
    </source>
</evidence>
<dbReference type="SUPFAM" id="SSF49367">
    <property type="entry name" value="Superoxide reductase-like"/>
    <property type="match status" value="1"/>
</dbReference>
<evidence type="ECO:0000259" key="12">
    <source>
        <dbReference type="Pfam" id="PF06397"/>
    </source>
</evidence>
<evidence type="ECO:0000256" key="7">
    <source>
        <dbReference type="ARBA" id="ARBA00023004"/>
    </source>
</evidence>
<dbReference type="Proteomes" id="UP000183918">
    <property type="component" value="Unassembled WGS sequence"/>
</dbReference>
<dbReference type="InterPro" id="IPR004462">
    <property type="entry name" value="Desulfoferrodoxin_N"/>
</dbReference>
<accession>A0A1H3JM13</accession>
<keyword evidence="14" id="KW-1185">Reference proteome</keyword>
<evidence type="ECO:0000256" key="6">
    <source>
        <dbReference type="ARBA" id="ARBA00022982"/>
    </source>
</evidence>
<keyword evidence="6" id="KW-0249">Electron transport</keyword>
<dbReference type="Gene3D" id="2.60.40.730">
    <property type="entry name" value="SOR catalytic domain"/>
    <property type="match status" value="1"/>
</dbReference>
<feature type="domain" description="Desulfoferrodoxin ferrous iron-binding" evidence="11">
    <location>
        <begin position="39"/>
        <end position="123"/>
    </location>
</feature>